<dbReference type="RefSeq" id="WP_107284872.1">
    <property type="nucleotide sequence ID" value="NZ_PYMC01000018.1"/>
</dbReference>
<dbReference type="PANTHER" id="PTHR36539">
    <property type="entry name" value="ETHANOLAMINE UTILIZATION PROTEIN EUTN"/>
    <property type="match status" value="1"/>
</dbReference>
<keyword evidence="2" id="KW-1283">Bacterial microcompartment</keyword>
<dbReference type="EMBL" id="PYMC01000018">
    <property type="protein sequence ID" value="PSW02578.1"/>
    <property type="molecule type" value="Genomic_DNA"/>
</dbReference>
<organism evidence="3 4">
    <name type="scientific">Photobacterium lipolyticum</name>
    <dbReference type="NCBI Taxonomy" id="266810"/>
    <lineage>
        <taxon>Bacteria</taxon>
        <taxon>Pseudomonadati</taxon>
        <taxon>Pseudomonadota</taxon>
        <taxon>Gammaproteobacteria</taxon>
        <taxon>Vibrionales</taxon>
        <taxon>Vibrionaceae</taxon>
        <taxon>Photobacterium</taxon>
    </lineage>
</organism>
<comment type="subcellular location">
    <subcellularLocation>
        <location evidence="1">Bacterial microcompartment</location>
    </subcellularLocation>
</comment>
<dbReference type="Gene3D" id="2.40.50.220">
    <property type="entry name" value="EutN/Ccml"/>
    <property type="match status" value="1"/>
</dbReference>
<dbReference type="PROSITE" id="PS51932">
    <property type="entry name" value="BMV"/>
    <property type="match status" value="1"/>
</dbReference>
<evidence type="ECO:0000256" key="2">
    <source>
        <dbReference type="ARBA" id="ARBA00024446"/>
    </source>
</evidence>
<dbReference type="GO" id="GO:0031469">
    <property type="term" value="C:bacterial microcompartment"/>
    <property type="evidence" value="ECO:0007669"/>
    <property type="project" value="UniProtKB-SubCell"/>
</dbReference>
<evidence type="ECO:0000313" key="4">
    <source>
        <dbReference type="Proteomes" id="UP000240904"/>
    </source>
</evidence>
<dbReference type="Pfam" id="PF03319">
    <property type="entry name" value="EutN_CcmL"/>
    <property type="match status" value="1"/>
</dbReference>
<accession>A0A2T3MTG0</accession>
<comment type="caution">
    <text evidence="3">The sequence shown here is derived from an EMBL/GenBank/DDBJ whole genome shotgun (WGS) entry which is preliminary data.</text>
</comment>
<sequence>MILAKVTGHVEATQKSDELRGCNLLLVTAIGDDQELIKDRTYVAVDSVGAGRGDFVLVEEYFALHKERYKAMSIVAIVEKVHKDC</sequence>
<evidence type="ECO:0000313" key="3">
    <source>
        <dbReference type="EMBL" id="PSW02578.1"/>
    </source>
</evidence>
<dbReference type="AlphaFoldDB" id="A0A2T3MTG0"/>
<proteinExistence type="predicted"/>
<dbReference type="InterPro" id="IPR004992">
    <property type="entry name" value="EutN_CcmL"/>
</dbReference>
<reference evidence="3 4" key="1">
    <citation type="submission" date="2018-03" db="EMBL/GenBank/DDBJ databases">
        <title>Whole genome sequencing of Histamine producing bacteria.</title>
        <authorList>
            <person name="Butler K."/>
        </authorList>
    </citation>
    <scope>NUCLEOTIDE SEQUENCE [LARGE SCALE GENOMIC DNA]</scope>
    <source>
        <strain evidence="3 4">DSM 16190</strain>
    </source>
</reference>
<dbReference type="SUPFAM" id="SSF159133">
    <property type="entry name" value="EutN/CcmL-like"/>
    <property type="match status" value="1"/>
</dbReference>
<evidence type="ECO:0000256" key="1">
    <source>
        <dbReference type="ARBA" id="ARBA00024322"/>
    </source>
</evidence>
<dbReference type="Proteomes" id="UP000240904">
    <property type="component" value="Unassembled WGS sequence"/>
</dbReference>
<gene>
    <name evidence="3" type="ORF">C9I89_18855</name>
</gene>
<keyword evidence="4" id="KW-1185">Reference proteome</keyword>
<dbReference type="OrthoDB" id="196195at2"/>
<dbReference type="InterPro" id="IPR036677">
    <property type="entry name" value="EutN_CcmL_sf"/>
</dbReference>
<protein>
    <submittedName>
        <fullName evidence="3">Ethanolamine utilization protein EutN</fullName>
    </submittedName>
</protein>
<name>A0A2T3MTG0_9GAMM</name>